<sequence length="194" mass="21113">MKKLNTLKIAIIGIGIALNIVGAFIALNLRLPIYLDSLGTIMVSFLLGPFYGVITGLLGSITSGITFDIYSLYFAPVQIFTGFLFGVLFKKNIFKGKNLFLGVFIGTIFVSFIGAVITAFVFGGFTSSGSSYILIILKNLGVNPVLSAFIVQFVTDYCDKLVATILMIKVVNLVPNSIKQKLYDNNLNHNHIKA</sequence>
<feature type="transmembrane region" description="Helical" evidence="1">
    <location>
        <begin position="6"/>
        <end position="29"/>
    </location>
</feature>
<organism evidence="2 3">
    <name type="scientific">Clostridium fallax</name>
    <dbReference type="NCBI Taxonomy" id="1533"/>
    <lineage>
        <taxon>Bacteria</taxon>
        <taxon>Bacillati</taxon>
        <taxon>Bacillota</taxon>
        <taxon>Clostridia</taxon>
        <taxon>Eubacteriales</taxon>
        <taxon>Clostridiaceae</taxon>
        <taxon>Clostridium</taxon>
    </lineage>
</organism>
<accession>A0A1M4YPP8</accession>
<dbReference type="Proteomes" id="UP000184035">
    <property type="component" value="Unassembled WGS sequence"/>
</dbReference>
<feature type="transmembrane region" description="Helical" evidence="1">
    <location>
        <begin position="41"/>
        <end position="63"/>
    </location>
</feature>
<keyword evidence="1" id="KW-1133">Transmembrane helix</keyword>
<protein>
    <submittedName>
        <fullName evidence="2">Energy-coupling factor transport system substrate-specific component</fullName>
    </submittedName>
</protein>
<feature type="transmembrane region" description="Helical" evidence="1">
    <location>
        <begin position="101"/>
        <end position="125"/>
    </location>
</feature>
<feature type="transmembrane region" description="Helical" evidence="1">
    <location>
        <begin position="69"/>
        <end position="89"/>
    </location>
</feature>
<reference evidence="2 3" key="1">
    <citation type="submission" date="2016-11" db="EMBL/GenBank/DDBJ databases">
        <authorList>
            <person name="Jaros S."/>
            <person name="Januszkiewicz K."/>
            <person name="Wedrychowicz H."/>
        </authorList>
    </citation>
    <scope>NUCLEOTIDE SEQUENCE [LARGE SCALE GENOMIC DNA]</scope>
    <source>
        <strain evidence="2 3">DSM 2631</strain>
    </source>
</reference>
<dbReference type="Pfam" id="PF12822">
    <property type="entry name" value="ECF_trnsprt"/>
    <property type="match status" value="1"/>
</dbReference>
<keyword evidence="1" id="KW-0472">Membrane</keyword>
<feature type="transmembrane region" description="Helical" evidence="1">
    <location>
        <begin position="131"/>
        <end position="151"/>
    </location>
</feature>
<keyword evidence="1" id="KW-0812">Transmembrane</keyword>
<evidence type="ECO:0000256" key="1">
    <source>
        <dbReference type="SAM" id="Phobius"/>
    </source>
</evidence>
<dbReference type="InterPro" id="IPR024529">
    <property type="entry name" value="ECF_trnsprt_substrate-spec"/>
</dbReference>
<dbReference type="AlphaFoldDB" id="A0A1M4YPP8"/>
<dbReference type="EMBL" id="FQVM01000030">
    <property type="protein sequence ID" value="SHF07799.1"/>
    <property type="molecule type" value="Genomic_DNA"/>
</dbReference>
<dbReference type="GO" id="GO:0022857">
    <property type="term" value="F:transmembrane transporter activity"/>
    <property type="evidence" value="ECO:0007669"/>
    <property type="project" value="InterPro"/>
</dbReference>
<dbReference type="Gene3D" id="1.10.1760.20">
    <property type="match status" value="1"/>
</dbReference>
<name>A0A1M4YPP8_9CLOT</name>
<proteinExistence type="predicted"/>
<evidence type="ECO:0000313" key="3">
    <source>
        <dbReference type="Proteomes" id="UP000184035"/>
    </source>
</evidence>
<gene>
    <name evidence="2" type="ORF">SAMN05443638_13029</name>
</gene>
<evidence type="ECO:0000313" key="2">
    <source>
        <dbReference type="EMBL" id="SHF07799.1"/>
    </source>
</evidence>
<keyword evidence="3" id="KW-1185">Reference proteome</keyword>
<dbReference type="STRING" id="1533.SAMN05443638_13029"/>
<dbReference type="RefSeq" id="WP_072897388.1">
    <property type="nucleotide sequence ID" value="NZ_FQVM01000030.1"/>
</dbReference>
<dbReference type="OrthoDB" id="9766854at2"/>